<name>A0A2S9WXI4_9FLAO</name>
<organism evidence="1 2">
    <name type="scientific">Nonlabens agnitus</name>
    <dbReference type="NCBI Taxonomy" id="870484"/>
    <lineage>
        <taxon>Bacteria</taxon>
        <taxon>Pseudomonadati</taxon>
        <taxon>Bacteroidota</taxon>
        <taxon>Flavobacteriia</taxon>
        <taxon>Flavobacteriales</taxon>
        <taxon>Flavobacteriaceae</taxon>
        <taxon>Nonlabens</taxon>
    </lineage>
</organism>
<keyword evidence="2" id="KW-1185">Reference proteome</keyword>
<accession>A0A2S9WXI4</accession>
<dbReference type="AlphaFoldDB" id="A0A2S9WXI4"/>
<gene>
    <name evidence="1" type="ORF">BST86_14270</name>
</gene>
<dbReference type="EMBL" id="MQUC01000003">
    <property type="protein sequence ID" value="PRP68173.1"/>
    <property type="molecule type" value="Genomic_DNA"/>
</dbReference>
<evidence type="ECO:0000313" key="1">
    <source>
        <dbReference type="EMBL" id="PRP68173.1"/>
    </source>
</evidence>
<comment type="caution">
    <text evidence="1">The sequence shown here is derived from an EMBL/GenBank/DDBJ whole genome shotgun (WGS) entry which is preliminary data.</text>
</comment>
<dbReference type="Proteomes" id="UP000239532">
    <property type="component" value="Unassembled WGS sequence"/>
</dbReference>
<evidence type="ECO:0000313" key="2">
    <source>
        <dbReference type="Proteomes" id="UP000239532"/>
    </source>
</evidence>
<protein>
    <submittedName>
        <fullName evidence="1">Uncharacterized protein</fullName>
    </submittedName>
</protein>
<reference evidence="1 2" key="1">
    <citation type="submission" date="2016-11" db="EMBL/GenBank/DDBJ databases">
        <title>Trade-off between light-utilization and light-protection in marine flavobacteria.</title>
        <authorList>
            <person name="Kumagai Y."/>
        </authorList>
    </citation>
    <scope>NUCLEOTIDE SEQUENCE [LARGE SCALE GENOMIC DNA]</scope>
    <source>
        <strain evidence="1 2">JCM 17109</strain>
    </source>
</reference>
<proteinExistence type="predicted"/>
<sequence>MIKTCIYNEINGKNILIDEIENMRLKALSLHEYIKDIASNDQDIDDLSWFVKIATEHIEILHSSLKKIKFESNR</sequence>